<dbReference type="EMBL" id="WUAV01000003">
    <property type="protein sequence ID" value="KAF1761319.1"/>
    <property type="molecule type" value="Genomic_DNA"/>
</dbReference>
<dbReference type="PANTHER" id="PTHR35013:SF3">
    <property type="entry name" value="TRANSMEMBRANE PROTEIN"/>
    <property type="match status" value="1"/>
</dbReference>
<dbReference type="PANTHER" id="PTHR35013">
    <property type="entry name" value="PROTEIN CBG22618-RELATED"/>
    <property type="match status" value="1"/>
</dbReference>
<dbReference type="GeneID" id="9814536"/>
<dbReference type="CTD" id="9814536"/>
<protein>
    <submittedName>
        <fullName evidence="2">Uncharacterized protein</fullName>
    </submittedName>
</protein>
<dbReference type="InterPro" id="IPR024483">
    <property type="entry name" value="Glam1"/>
</dbReference>
<feature type="transmembrane region" description="Helical" evidence="1">
    <location>
        <begin position="12"/>
        <end position="31"/>
    </location>
</feature>
<gene>
    <name evidence="2" type="ORF">GCK72_009575</name>
</gene>
<feature type="transmembrane region" description="Helical" evidence="1">
    <location>
        <begin position="67"/>
        <end position="92"/>
    </location>
</feature>
<accession>A0A6A5H2W1</accession>
<keyword evidence="1" id="KW-0812">Transmembrane</keyword>
<sequence length="170" mass="19120">MKIGCFPVRPLLYALAVIGILRSGVHIFCGHKTFCQAILPLCYLLFNVFIIFAVYKRDVKSLKWAQRLTLAVSILSVIPFILLPVVTASFIASGEWEKYDMNETHVHPEKYGNLTSPDFRFFIGATAGLIVEAGTAFLIAVELFKYFLITKIWRSEHSLGMMHTAGFDSP</sequence>
<name>A0A6A5H2W1_CAERE</name>
<dbReference type="Proteomes" id="UP000483820">
    <property type="component" value="Chromosome III"/>
</dbReference>
<organism evidence="2 3">
    <name type="scientific">Caenorhabditis remanei</name>
    <name type="common">Caenorhabditis vulgaris</name>
    <dbReference type="NCBI Taxonomy" id="31234"/>
    <lineage>
        <taxon>Eukaryota</taxon>
        <taxon>Metazoa</taxon>
        <taxon>Ecdysozoa</taxon>
        <taxon>Nematoda</taxon>
        <taxon>Chromadorea</taxon>
        <taxon>Rhabditida</taxon>
        <taxon>Rhabditina</taxon>
        <taxon>Rhabditomorpha</taxon>
        <taxon>Rhabditoidea</taxon>
        <taxon>Rhabditidae</taxon>
        <taxon>Peloderinae</taxon>
        <taxon>Caenorhabditis</taxon>
    </lineage>
</organism>
<proteinExistence type="predicted"/>
<evidence type="ECO:0000313" key="3">
    <source>
        <dbReference type="Proteomes" id="UP000483820"/>
    </source>
</evidence>
<evidence type="ECO:0000313" key="2">
    <source>
        <dbReference type="EMBL" id="KAF1761319.1"/>
    </source>
</evidence>
<reference evidence="2 3" key="1">
    <citation type="submission" date="2019-12" db="EMBL/GenBank/DDBJ databases">
        <title>Chromosome-level assembly of the Caenorhabditis remanei genome.</title>
        <authorList>
            <person name="Teterina A.A."/>
            <person name="Willis J.H."/>
            <person name="Phillips P.C."/>
        </authorList>
    </citation>
    <scope>NUCLEOTIDE SEQUENCE [LARGE SCALE GENOMIC DNA]</scope>
    <source>
        <strain evidence="2 3">PX506</strain>
        <tissue evidence="2">Whole organism</tissue>
    </source>
</reference>
<dbReference type="KEGG" id="crq:GCK72_009575"/>
<feature type="transmembrane region" description="Helical" evidence="1">
    <location>
        <begin position="121"/>
        <end position="144"/>
    </location>
</feature>
<keyword evidence="1" id="KW-0472">Membrane</keyword>
<feature type="transmembrane region" description="Helical" evidence="1">
    <location>
        <begin position="37"/>
        <end position="55"/>
    </location>
</feature>
<comment type="caution">
    <text evidence="2">The sequence shown here is derived from an EMBL/GenBank/DDBJ whole genome shotgun (WGS) entry which is preliminary data.</text>
</comment>
<keyword evidence="1" id="KW-1133">Transmembrane helix</keyword>
<dbReference type="Pfam" id="PF10912">
    <property type="entry name" value="Glam1"/>
    <property type="match status" value="1"/>
</dbReference>
<dbReference type="AlphaFoldDB" id="A0A6A5H2W1"/>
<dbReference type="RefSeq" id="XP_003113310.2">
    <property type="nucleotide sequence ID" value="XM_003113262.2"/>
</dbReference>
<evidence type="ECO:0000256" key="1">
    <source>
        <dbReference type="SAM" id="Phobius"/>
    </source>
</evidence>